<keyword evidence="1" id="KW-0732">Signal</keyword>
<evidence type="ECO:0000259" key="2">
    <source>
        <dbReference type="PROSITE" id="PS51406"/>
    </source>
</evidence>
<accession>A0A8D8G2Z7</accession>
<dbReference type="GO" id="GO:0005615">
    <property type="term" value="C:extracellular space"/>
    <property type="evidence" value="ECO:0007669"/>
    <property type="project" value="TreeGrafter"/>
</dbReference>
<dbReference type="Pfam" id="PF00147">
    <property type="entry name" value="Fibrinogen_C"/>
    <property type="match status" value="1"/>
</dbReference>
<dbReference type="AlphaFoldDB" id="A0A8D8G2Z7"/>
<feature type="chain" id="PRO_5034747225" evidence="1">
    <location>
        <begin position="21"/>
        <end position="348"/>
    </location>
</feature>
<dbReference type="SUPFAM" id="SSF56496">
    <property type="entry name" value="Fibrinogen C-terminal domain-like"/>
    <property type="match status" value="1"/>
</dbReference>
<dbReference type="PANTHER" id="PTHR19143">
    <property type="entry name" value="FIBRINOGEN/TENASCIN/ANGIOPOEITIN"/>
    <property type="match status" value="1"/>
</dbReference>
<dbReference type="EMBL" id="HBUE01122335">
    <property type="protein sequence ID" value="CAG6492971.1"/>
    <property type="molecule type" value="Transcribed_RNA"/>
</dbReference>
<dbReference type="PANTHER" id="PTHR19143:SF327">
    <property type="entry name" value="FI21813P1-RELATED"/>
    <property type="match status" value="1"/>
</dbReference>
<dbReference type="PROSITE" id="PS51406">
    <property type="entry name" value="FIBRINOGEN_C_2"/>
    <property type="match status" value="1"/>
</dbReference>
<dbReference type="InterPro" id="IPR002181">
    <property type="entry name" value="Fibrinogen_a/b/g_C_dom"/>
</dbReference>
<dbReference type="InterPro" id="IPR036056">
    <property type="entry name" value="Fibrinogen-like_C"/>
</dbReference>
<dbReference type="InterPro" id="IPR050373">
    <property type="entry name" value="Fibrinogen_C-term_domain"/>
</dbReference>
<proteinExistence type="predicted"/>
<evidence type="ECO:0000256" key="1">
    <source>
        <dbReference type="SAM" id="SignalP"/>
    </source>
</evidence>
<name>A0A8D8G2Z7_CULPI</name>
<protein>
    <submittedName>
        <fullName evidence="3">Tenascin</fullName>
    </submittedName>
</protein>
<feature type="signal peptide" evidence="1">
    <location>
        <begin position="1"/>
        <end position="20"/>
    </location>
</feature>
<dbReference type="Gene3D" id="3.90.215.10">
    <property type="entry name" value="Gamma Fibrinogen, chain A, domain 1"/>
    <property type="match status" value="1"/>
</dbReference>
<reference evidence="3" key="1">
    <citation type="submission" date="2021-05" db="EMBL/GenBank/DDBJ databases">
        <authorList>
            <person name="Alioto T."/>
            <person name="Alioto T."/>
            <person name="Gomez Garrido J."/>
        </authorList>
    </citation>
    <scope>NUCLEOTIDE SEQUENCE</scope>
</reference>
<dbReference type="InterPro" id="IPR014716">
    <property type="entry name" value="Fibrinogen_a/b/g_C_1"/>
</dbReference>
<sequence>MATSLCLRVLLLLTISGVLTVTKCSQSDQVEVTSCGVGFELIQHRFDALQYKFLELSVNVMEFVEAAQNRQRSIEEQMFRLETSVAANLSLVTNYSRQVLDLQTICSNHDRIRNELRKLQPKKSALEKLDSPNSCSEGSDSGEISLDILNISNPVDVFCDMKTFGGRWLVVQQRVDNTVSFNRNWIEYRDGFGQPTSNFWIGLEKLHQLTTHDSYELFVELQFANGSLGIAHYSEFRVGSEDEKYALVKLGRFSGTAVDALRQHKGCSFSTHDNYNVDAKKLGSGRSRWLVVLWQLHKVKNLIMRCGINIFKLNVHCSQLNSGFGSSYGIYWNESHLKFASMKIRKKL</sequence>
<dbReference type="SMART" id="SM00186">
    <property type="entry name" value="FBG"/>
    <property type="match status" value="1"/>
</dbReference>
<evidence type="ECO:0000313" key="3">
    <source>
        <dbReference type="EMBL" id="CAG6492971.1"/>
    </source>
</evidence>
<feature type="domain" description="Fibrinogen C-terminal" evidence="2">
    <location>
        <begin position="126"/>
        <end position="276"/>
    </location>
</feature>
<organism evidence="3">
    <name type="scientific">Culex pipiens</name>
    <name type="common">House mosquito</name>
    <dbReference type="NCBI Taxonomy" id="7175"/>
    <lineage>
        <taxon>Eukaryota</taxon>
        <taxon>Metazoa</taxon>
        <taxon>Ecdysozoa</taxon>
        <taxon>Arthropoda</taxon>
        <taxon>Hexapoda</taxon>
        <taxon>Insecta</taxon>
        <taxon>Pterygota</taxon>
        <taxon>Neoptera</taxon>
        <taxon>Endopterygota</taxon>
        <taxon>Diptera</taxon>
        <taxon>Nematocera</taxon>
        <taxon>Culicoidea</taxon>
        <taxon>Culicidae</taxon>
        <taxon>Culicinae</taxon>
        <taxon>Culicini</taxon>
        <taxon>Culex</taxon>
        <taxon>Culex</taxon>
    </lineage>
</organism>